<sequence length="170" mass="19768">MCLFGRLIRDFIPIHPGKYQNHKTWQETLASHEEALHNQHMRDAERLSANIRIIPPLTIGDWIRIQNLKGPHFTKWDKTGIVRQFHQYVVRVDGSGRLTLRNRKFLRKSLPVITRAPLTMALKQEVSMLTQVTKSPHGQIQTPTRPPQPDDQNLTKPSPWKSPCRSRTFP</sequence>
<evidence type="ECO:0000313" key="2">
    <source>
        <dbReference type="EMBL" id="GFO40477.1"/>
    </source>
</evidence>
<dbReference type="PANTHER" id="PTHR33244">
    <property type="entry name" value="INTEGRASE CATALYTIC DOMAIN-CONTAINING PROTEIN-RELATED"/>
    <property type="match status" value="1"/>
</dbReference>
<name>A0AAV4D8R3_9GAST</name>
<dbReference type="Proteomes" id="UP000735302">
    <property type="component" value="Unassembled WGS sequence"/>
</dbReference>
<protein>
    <submittedName>
        <fullName evidence="2">Transcription factor iiib 90 kDa subunit</fullName>
    </submittedName>
</protein>
<evidence type="ECO:0000256" key="1">
    <source>
        <dbReference type="SAM" id="MobiDB-lite"/>
    </source>
</evidence>
<dbReference type="EMBL" id="BLXT01007619">
    <property type="protein sequence ID" value="GFO40477.1"/>
    <property type="molecule type" value="Genomic_DNA"/>
</dbReference>
<feature type="region of interest" description="Disordered" evidence="1">
    <location>
        <begin position="130"/>
        <end position="170"/>
    </location>
</feature>
<reference evidence="2 3" key="1">
    <citation type="journal article" date="2021" name="Elife">
        <title>Chloroplast acquisition without the gene transfer in kleptoplastic sea slugs, Plakobranchus ocellatus.</title>
        <authorList>
            <person name="Maeda T."/>
            <person name="Takahashi S."/>
            <person name="Yoshida T."/>
            <person name="Shimamura S."/>
            <person name="Takaki Y."/>
            <person name="Nagai Y."/>
            <person name="Toyoda A."/>
            <person name="Suzuki Y."/>
            <person name="Arimoto A."/>
            <person name="Ishii H."/>
            <person name="Satoh N."/>
            <person name="Nishiyama T."/>
            <person name="Hasebe M."/>
            <person name="Maruyama T."/>
            <person name="Minagawa J."/>
            <person name="Obokata J."/>
            <person name="Shigenobu S."/>
        </authorList>
    </citation>
    <scope>NUCLEOTIDE SEQUENCE [LARGE SCALE GENOMIC DNA]</scope>
</reference>
<gene>
    <name evidence="2" type="ORF">PoB_006698200</name>
</gene>
<comment type="caution">
    <text evidence="2">The sequence shown here is derived from an EMBL/GenBank/DDBJ whole genome shotgun (WGS) entry which is preliminary data.</text>
</comment>
<keyword evidence="3" id="KW-1185">Reference proteome</keyword>
<evidence type="ECO:0000313" key="3">
    <source>
        <dbReference type="Proteomes" id="UP000735302"/>
    </source>
</evidence>
<proteinExistence type="predicted"/>
<dbReference type="PANTHER" id="PTHR33244:SF3">
    <property type="entry name" value="PEPTIDASE A2 DOMAIN-CONTAINING PROTEIN"/>
    <property type="match status" value="1"/>
</dbReference>
<organism evidence="2 3">
    <name type="scientific">Plakobranchus ocellatus</name>
    <dbReference type="NCBI Taxonomy" id="259542"/>
    <lineage>
        <taxon>Eukaryota</taxon>
        <taxon>Metazoa</taxon>
        <taxon>Spiralia</taxon>
        <taxon>Lophotrochozoa</taxon>
        <taxon>Mollusca</taxon>
        <taxon>Gastropoda</taxon>
        <taxon>Heterobranchia</taxon>
        <taxon>Euthyneura</taxon>
        <taxon>Panpulmonata</taxon>
        <taxon>Sacoglossa</taxon>
        <taxon>Placobranchoidea</taxon>
        <taxon>Plakobranchidae</taxon>
        <taxon>Plakobranchus</taxon>
    </lineage>
</organism>
<dbReference type="AlphaFoldDB" id="A0AAV4D8R3"/>
<accession>A0AAV4D8R3</accession>